<name>A0A261G072_9BIFI</name>
<sequence>MEKTDKGAFRIVGQPDFAIGHDFYTQVSTTIPSYTGYPLGGRIYSLALAFGEDGGEDGSGIEFDGSEVVATVTSVDGASVQRLEAGKDFDVTPGGIATIDFGKYVNGQGANKVLDGGSLTVDAKVRLTDAAAVSAPQGAEFAVSGRDEKFVTASDGDAKGTVSVTGMAPASRRWRAAPAICTARRCRWAGPPCMRPSRRTAGWCGM</sequence>
<evidence type="ECO:0000313" key="1">
    <source>
        <dbReference type="EMBL" id="OZG64406.1"/>
    </source>
</evidence>
<dbReference type="EMBL" id="MWWY01000023">
    <property type="protein sequence ID" value="OZG64406.1"/>
    <property type="molecule type" value="Genomic_DNA"/>
</dbReference>
<reference evidence="1 2" key="1">
    <citation type="journal article" date="2017" name="BMC Genomics">
        <title>Comparative genomic and phylogenomic analyses of the Bifidobacteriaceae family.</title>
        <authorList>
            <person name="Lugli G.A."/>
            <person name="Milani C."/>
            <person name="Turroni F."/>
            <person name="Duranti S."/>
            <person name="Mancabelli L."/>
            <person name="Mangifesta M."/>
            <person name="Ferrario C."/>
            <person name="Modesto M."/>
            <person name="Mattarelli P."/>
            <person name="Jiri K."/>
            <person name="van Sinderen D."/>
            <person name="Ventura M."/>
        </authorList>
    </citation>
    <scope>NUCLEOTIDE SEQUENCE [LARGE SCALE GENOMIC DNA]</scope>
    <source>
        <strain evidence="1 2">DSM 100202</strain>
    </source>
</reference>
<dbReference type="Proteomes" id="UP000216074">
    <property type="component" value="Unassembled WGS sequence"/>
</dbReference>
<comment type="caution">
    <text evidence="1">The sequence shown here is derived from an EMBL/GenBank/DDBJ whole genome shotgun (WGS) entry which is preliminary data.</text>
</comment>
<gene>
    <name evidence="1" type="ORF">BHAP_1156</name>
</gene>
<organism evidence="1 2">
    <name type="scientific">Bifidobacterium hapali</name>
    <dbReference type="NCBI Taxonomy" id="1630172"/>
    <lineage>
        <taxon>Bacteria</taxon>
        <taxon>Bacillati</taxon>
        <taxon>Actinomycetota</taxon>
        <taxon>Actinomycetes</taxon>
        <taxon>Bifidobacteriales</taxon>
        <taxon>Bifidobacteriaceae</taxon>
        <taxon>Bifidobacterium</taxon>
    </lineage>
</organism>
<dbReference type="AlphaFoldDB" id="A0A261G072"/>
<protein>
    <submittedName>
        <fullName evidence="1">Uncharacterized protein</fullName>
    </submittedName>
</protein>
<proteinExistence type="predicted"/>
<evidence type="ECO:0000313" key="2">
    <source>
        <dbReference type="Proteomes" id="UP000216074"/>
    </source>
</evidence>
<keyword evidence="2" id="KW-1185">Reference proteome</keyword>
<accession>A0A261G072</accession>